<dbReference type="CDD" id="cd05237">
    <property type="entry name" value="UDP_invert_4-6DH_SDR_e"/>
    <property type="match status" value="1"/>
</dbReference>
<sequence length="633" mass="69835">MRTKLIMLSLLLVDICITAAVPFMAMLIRFEGNISNSYLQVIIANTPIFVAVRISIFYFFGLYHRLWRYAGINEMIVIIGAVTCSSLLLMVYTYLSGDVLPRSIHILSWLMNTVFIGASRISLRVVHHLRQRLSEETVNVLIIGAGDAGAVLARELLQREDKRKIIGFVDDDVYKHNKMLNGIKVLGARKDISAIIRTHFIKEIIIAMPSAGGAVIRETVQVCRQTGCLVTILPGIYELVDGKVTVQQLRKVNLEDLLRRDAVSLDTEGLQRYLSGKRVLVTGAGGSIGSELCRQIAKFNPDLLVLLGKGENSIYEIHRELQDCHLPFPIEPVIADVRDQDRIRSIFSQYKPQVVFHAAAHKHVPLMEAQPEEAVHNNVFGTKTVADVANEFGAETFIMISTDKAVNPTSVMGATKRAAELVVQHMNSISRTKFAAVRFGNVLGSRGSVVPLFRKQIAAGGPITITHSEMKRYFMTIPEATQLVLQAGALAHGGEVFVLDMGEPVKIVDMACDLIQLSGLIPFQDIKIEFTGLRPGEKLFEELLTAEEGTSATRHQKIFTANLHAVDGKHIQHCLLALYGATHRHEVTAVLDELIPSYAAARKKHCIGADGNAGVLEQKQQSATQAERQSAVT</sequence>
<dbReference type="Proteomes" id="UP000076268">
    <property type="component" value="Unassembled WGS sequence"/>
</dbReference>
<name>A0A154BR73_ANASB</name>
<dbReference type="SUPFAM" id="SSF53335">
    <property type="entry name" value="S-adenosyl-L-methionine-dependent methyltransferases"/>
    <property type="match status" value="1"/>
</dbReference>
<dbReference type="InterPro" id="IPR029063">
    <property type="entry name" value="SAM-dependent_MTases_sf"/>
</dbReference>
<dbReference type="Pfam" id="PF13727">
    <property type="entry name" value="CoA_binding_3"/>
    <property type="match status" value="1"/>
</dbReference>
<evidence type="ECO:0000313" key="4">
    <source>
        <dbReference type="EMBL" id="KYZ76436.1"/>
    </source>
</evidence>
<comment type="caution">
    <text evidence="4">The sequence shown here is derived from an EMBL/GenBank/DDBJ whole genome shotgun (WGS) entry which is preliminary data.</text>
</comment>
<comment type="similarity">
    <text evidence="1">Belongs to the polysaccharide synthase family.</text>
</comment>
<dbReference type="RefSeq" id="WP_066241906.1">
    <property type="nucleotide sequence ID" value="NZ_LSGP01000017.1"/>
</dbReference>
<dbReference type="SUPFAM" id="SSF51735">
    <property type="entry name" value="NAD(P)-binding Rossmann-fold domains"/>
    <property type="match status" value="1"/>
</dbReference>
<dbReference type="InterPro" id="IPR036291">
    <property type="entry name" value="NAD(P)-bd_dom_sf"/>
</dbReference>
<dbReference type="PANTHER" id="PTHR43318">
    <property type="entry name" value="UDP-N-ACETYLGLUCOSAMINE 4,6-DEHYDRATASE"/>
    <property type="match status" value="1"/>
</dbReference>
<dbReference type="EMBL" id="LSGP01000017">
    <property type="protein sequence ID" value="KYZ76436.1"/>
    <property type="molecule type" value="Genomic_DNA"/>
</dbReference>
<dbReference type="STRING" id="1794912.AXX12_08360"/>
<evidence type="ECO:0000256" key="2">
    <source>
        <dbReference type="SAM" id="Phobius"/>
    </source>
</evidence>
<keyword evidence="2" id="KW-0472">Membrane</keyword>
<protein>
    <submittedName>
        <fullName evidence="4">Polysaccharide biosynthesis protein</fullName>
    </submittedName>
</protein>
<organism evidence="4 5">
    <name type="scientific">Anaerosporomusa subterranea</name>
    <dbReference type="NCBI Taxonomy" id="1794912"/>
    <lineage>
        <taxon>Bacteria</taxon>
        <taxon>Bacillati</taxon>
        <taxon>Bacillota</taxon>
        <taxon>Negativicutes</taxon>
        <taxon>Acetonemataceae</taxon>
        <taxon>Anaerosporomusa</taxon>
    </lineage>
</organism>
<dbReference type="Gene3D" id="3.40.50.720">
    <property type="entry name" value="NAD(P)-binding Rossmann-like Domain"/>
    <property type="match status" value="2"/>
</dbReference>
<dbReference type="PANTHER" id="PTHR43318:SF1">
    <property type="entry name" value="POLYSACCHARIDE BIOSYNTHESIS PROTEIN EPSC-RELATED"/>
    <property type="match status" value="1"/>
</dbReference>
<feature type="domain" description="Polysaccharide biosynthesis protein CapD-like" evidence="3">
    <location>
        <begin position="279"/>
        <end position="561"/>
    </location>
</feature>
<dbReference type="Pfam" id="PF02719">
    <property type="entry name" value="Polysacc_synt_2"/>
    <property type="match status" value="1"/>
</dbReference>
<feature type="transmembrane region" description="Helical" evidence="2">
    <location>
        <begin position="42"/>
        <end position="63"/>
    </location>
</feature>
<evidence type="ECO:0000256" key="1">
    <source>
        <dbReference type="ARBA" id="ARBA00007430"/>
    </source>
</evidence>
<dbReference type="InterPro" id="IPR051203">
    <property type="entry name" value="Polysaccharide_Synthase-Rel"/>
</dbReference>
<keyword evidence="5" id="KW-1185">Reference proteome</keyword>
<keyword evidence="2" id="KW-0812">Transmembrane</keyword>
<reference evidence="4 5" key="1">
    <citation type="submission" date="2016-02" db="EMBL/GenBank/DDBJ databases">
        <title>Anaerosporomusa subterraneum gen. nov., sp. nov., a spore-forming obligate anaerobe isolated from saprolite.</title>
        <authorList>
            <person name="Choi J.K."/>
            <person name="Shah M."/>
            <person name="Yee N."/>
        </authorList>
    </citation>
    <scope>NUCLEOTIDE SEQUENCE [LARGE SCALE GENOMIC DNA]</scope>
    <source>
        <strain evidence="4 5">RU4</strain>
    </source>
</reference>
<feature type="transmembrane region" description="Helical" evidence="2">
    <location>
        <begin position="75"/>
        <end position="94"/>
    </location>
</feature>
<gene>
    <name evidence="4" type="ORF">AXX12_08360</name>
</gene>
<dbReference type="OrthoDB" id="9803111at2"/>
<evidence type="ECO:0000259" key="3">
    <source>
        <dbReference type="Pfam" id="PF02719"/>
    </source>
</evidence>
<evidence type="ECO:0000313" key="5">
    <source>
        <dbReference type="Proteomes" id="UP000076268"/>
    </source>
</evidence>
<accession>A0A154BR73</accession>
<proteinExistence type="inferred from homology"/>
<dbReference type="AlphaFoldDB" id="A0A154BR73"/>
<dbReference type="InterPro" id="IPR003869">
    <property type="entry name" value="Polysac_CapD-like"/>
</dbReference>
<keyword evidence="2" id="KW-1133">Transmembrane helix</keyword>